<keyword evidence="6 12" id="KW-0378">Hydrolase</keyword>
<dbReference type="Gene3D" id="2.40.70.10">
    <property type="entry name" value="Acid Proteases"/>
    <property type="match status" value="2"/>
</dbReference>
<reference evidence="16 17" key="1">
    <citation type="journal article" date="2014" name="PLoS ONE">
        <title>De novo Genome Assembly of the Fungal Plant Pathogen Pyrenophora semeniperda.</title>
        <authorList>
            <person name="Soliai M.M."/>
            <person name="Meyer S.E."/>
            <person name="Udall J.A."/>
            <person name="Elzinga D.E."/>
            <person name="Hermansen R.A."/>
            <person name="Bodily P.M."/>
            <person name="Hart A.A."/>
            <person name="Coleman C.E."/>
        </authorList>
    </citation>
    <scope>NUCLEOTIDE SEQUENCE [LARGE SCALE GENOMIC DNA]</scope>
    <source>
        <strain evidence="16 17">CCB06</strain>
        <tissue evidence="16">Mycelium</tissue>
    </source>
</reference>
<dbReference type="GO" id="GO:0006508">
    <property type="term" value="P:proteolysis"/>
    <property type="evidence" value="ECO:0007669"/>
    <property type="project" value="UniProtKB-KW"/>
</dbReference>
<comment type="subcellular location">
    <subcellularLocation>
        <location evidence="1">Cell membrane</location>
    </subcellularLocation>
</comment>
<dbReference type="SUPFAM" id="SSF50630">
    <property type="entry name" value="Acid proteases"/>
    <property type="match status" value="1"/>
</dbReference>
<dbReference type="GO" id="GO:0004190">
    <property type="term" value="F:aspartic-type endopeptidase activity"/>
    <property type="evidence" value="ECO:0007669"/>
    <property type="project" value="UniProtKB-KW"/>
</dbReference>
<gene>
    <name evidence="16" type="ORF">GMOD_00005123</name>
</gene>
<organism evidence="16 17">
    <name type="scientific">Pyrenophora seminiperda CCB06</name>
    <dbReference type="NCBI Taxonomy" id="1302712"/>
    <lineage>
        <taxon>Eukaryota</taxon>
        <taxon>Fungi</taxon>
        <taxon>Dikarya</taxon>
        <taxon>Ascomycota</taxon>
        <taxon>Pezizomycotina</taxon>
        <taxon>Dothideomycetes</taxon>
        <taxon>Pleosporomycetidae</taxon>
        <taxon>Pleosporales</taxon>
        <taxon>Pleosporineae</taxon>
        <taxon>Pleosporaceae</taxon>
        <taxon>Pyrenophora</taxon>
    </lineage>
</organism>
<evidence type="ECO:0000259" key="15">
    <source>
        <dbReference type="PROSITE" id="PS51767"/>
    </source>
</evidence>
<keyword evidence="5 12" id="KW-0064">Aspartyl protease</keyword>
<feature type="active site" evidence="10">
    <location>
        <position position="115"/>
    </location>
</feature>
<keyword evidence="3" id="KW-1003">Cell membrane</keyword>
<evidence type="ECO:0000313" key="16">
    <source>
        <dbReference type="EMBL" id="RMZ66056.1"/>
    </source>
</evidence>
<feature type="disulfide bond" evidence="11">
    <location>
        <begin position="128"/>
        <end position="133"/>
    </location>
</feature>
<evidence type="ECO:0000256" key="11">
    <source>
        <dbReference type="PIRSR" id="PIRSR601461-2"/>
    </source>
</evidence>
<evidence type="ECO:0000256" key="1">
    <source>
        <dbReference type="ARBA" id="ARBA00004236"/>
    </source>
</evidence>
<keyword evidence="4 12" id="KW-0645">Protease</keyword>
<sequence>MYTPPSSSWLAISTLLLHPAYAFYPYSPSSANSAAPPSSRSLGAASSSPLTSNTRSLTLPIRRVPTRRQNAYNIVNSRDPTQPNSVAIDQDGSDISYMVAVSFGDSKEEYHMLLDSAASNTWVMSQDCTTEACKTHTLFGKGDSSSLKTSTEPFNVTYGTGSSSGTLATDTIHLGPLSPTLTFGLANNVSPEFSSYPMDGILGLGRGTSSSSASTQSSDTPQIMDILTSSSLITSKIYGLHLPRASSSSPLDGELNLGSLNTARFSGQINYTPCVVPSSTATTGFWEIPLSAAAVDGSTISLSSTTPRTAIIDTGTSFILVPPTDALALHQKIKGYSQNGESFFVPCDTSAIMQFSFSNTMYNISTADWVGKKVDKEDNVCVSNIVGRRTFGEAQWLVGDVFLKNVYSVFDFEGGRVGFGVKVEGVDGVVGTTSSSEGGEGGKGNATVTSASSSATGTMAPRSSATSAASAQDQKGSGAVGLYDDAPLLLLAMGAMGASLLALM</sequence>
<evidence type="ECO:0000256" key="5">
    <source>
        <dbReference type="ARBA" id="ARBA00022750"/>
    </source>
</evidence>
<evidence type="ECO:0000256" key="6">
    <source>
        <dbReference type="ARBA" id="ARBA00022801"/>
    </source>
</evidence>
<evidence type="ECO:0000256" key="2">
    <source>
        <dbReference type="ARBA" id="ARBA00007447"/>
    </source>
</evidence>
<evidence type="ECO:0000313" key="17">
    <source>
        <dbReference type="Proteomes" id="UP000265663"/>
    </source>
</evidence>
<dbReference type="AlphaFoldDB" id="A0A3M7LV46"/>
<dbReference type="Pfam" id="PF00026">
    <property type="entry name" value="Asp"/>
    <property type="match status" value="1"/>
</dbReference>
<feature type="chain" id="PRO_5018276370" evidence="14">
    <location>
        <begin position="23"/>
        <end position="504"/>
    </location>
</feature>
<dbReference type="InterPro" id="IPR001969">
    <property type="entry name" value="Aspartic_peptidase_AS"/>
</dbReference>
<feature type="disulfide bond" evidence="11">
    <location>
        <begin position="347"/>
        <end position="381"/>
    </location>
</feature>
<dbReference type="InterPro" id="IPR021109">
    <property type="entry name" value="Peptidase_aspartic_dom_sf"/>
</dbReference>
<evidence type="ECO:0000256" key="4">
    <source>
        <dbReference type="ARBA" id="ARBA00022670"/>
    </source>
</evidence>
<evidence type="ECO:0000256" key="14">
    <source>
        <dbReference type="SAM" id="SignalP"/>
    </source>
</evidence>
<dbReference type="InterPro" id="IPR034164">
    <property type="entry name" value="Pepsin-like_dom"/>
</dbReference>
<keyword evidence="7" id="KW-0472">Membrane</keyword>
<dbReference type="PROSITE" id="PS00141">
    <property type="entry name" value="ASP_PROTEASE"/>
    <property type="match status" value="1"/>
</dbReference>
<dbReference type="PROSITE" id="PS51767">
    <property type="entry name" value="PEPTIDASE_A1"/>
    <property type="match status" value="1"/>
</dbReference>
<accession>A0A3M7LV46</accession>
<evidence type="ECO:0000256" key="8">
    <source>
        <dbReference type="ARBA" id="ARBA00023180"/>
    </source>
</evidence>
<keyword evidence="17" id="KW-1185">Reference proteome</keyword>
<feature type="active site" evidence="10">
    <location>
        <position position="313"/>
    </location>
</feature>
<name>A0A3M7LV46_9PLEO</name>
<feature type="compositionally biased region" description="Low complexity" evidence="13">
    <location>
        <begin position="446"/>
        <end position="471"/>
    </location>
</feature>
<dbReference type="EMBL" id="KE747806">
    <property type="protein sequence ID" value="RMZ66056.1"/>
    <property type="molecule type" value="Genomic_DNA"/>
</dbReference>
<feature type="compositionally biased region" description="Low complexity" evidence="13">
    <location>
        <begin position="34"/>
        <end position="49"/>
    </location>
</feature>
<evidence type="ECO:0000256" key="3">
    <source>
        <dbReference type="ARBA" id="ARBA00022475"/>
    </source>
</evidence>
<keyword evidence="8" id="KW-0325">Glycoprotein</keyword>
<evidence type="ECO:0000256" key="10">
    <source>
        <dbReference type="PIRSR" id="PIRSR601461-1"/>
    </source>
</evidence>
<feature type="domain" description="Peptidase A1" evidence="15">
    <location>
        <begin position="97"/>
        <end position="420"/>
    </location>
</feature>
<dbReference type="CDD" id="cd05471">
    <property type="entry name" value="pepsin_like"/>
    <property type="match status" value="1"/>
</dbReference>
<comment type="similarity">
    <text evidence="2 12">Belongs to the peptidase A1 family.</text>
</comment>
<protein>
    <submittedName>
        <fullName evidence="16">Aspartic-type endopeptidase ctsD</fullName>
    </submittedName>
</protein>
<evidence type="ECO:0000256" key="7">
    <source>
        <dbReference type="ARBA" id="ARBA00023136"/>
    </source>
</evidence>
<dbReference type="InterPro" id="IPR001461">
    <property type="entry name" value="Aspartic_peptidase_A1"/>
</dbReference>
<dbReference type="PANTHER" id="PTHR47966">
    <property type="entry name" value="BETA-SITE APP-CLEAVING ENZYME, ISOFORM A-RELATED"/>
    <property type="match status" value="1"/>
</dbReference>
<dbReference type="Proteomes" id="UP000265663">
    <property type="component" value="Unassembled WGS sequence"/>
</dbReference>
<keyword evidence="11" id="KW-1015">Disulfide bond</keyword>
<dbReference type="InterPro" id="IPR033121">
    <property type="entry name" value="PEPTIDASE_A1"/>
</dbReference>
<feature type="signal peptide" evidence="14">
    <location>
        <begin position="1"/>
        <end position="22"/>
    </location>
</feature>
<evidence type="ECO:0000256" key="12">
    <source>
        <dbReference type="RuleBase" id="RU000454"/>
    </source>
</evidence>
<feature type="region of interest" description="Disordered" evidence="13">
    <location>
        <begin position="34"/>
        <end position="58"/>
    </location>
</feature>
<dbReference type="OrthoDB" id="660550at2759"/>
<keyword evidence="14" id="KW-0732">Signal</keyword>
<feature type="region of interest" description="Disordered" evidence="13">
    <location>
        <begin position="431"/>
        <end position="471"/>
    </location>
</feature>
<keyword evidence="9" id="KW-0449">Lipoprotein</keyword>
<dbReference type="PANTHER" id="PTHR47966:SF75">
    <property type="entry name" value="ENDOPEPTIDASE (CTSD), PUTATIVE (AFU_ORTHOLOGUE AFUA_4G07040)-RELATED"/>
    <property type="match status" value="1"/>
</dbReference>
<dbReference type="FunFam" id="2.40.70.10:FF:000060">
    <property type="entry name" value="Aspartic-type endopeptidase ctsD"/>
    <property type="match status" value="1"/>
</dbReference>
<dbReference type="GO" id="GO:0005886">
    <property type="term" value="C:plasma membrane"/>
    <property type="evidence" value="ECO:0007669"/>
    <property type="project" value="UniProtKB-SubCell"/>
</dbReference>
<dbReference type="PRINTS" id="PR00792">
    <property type="entry name" value="PEPSIN"/>
</dbReference>
<evidence type="ECO:0000256" key="9">
    <source>
        <dbReference type="ARBA" id="ARBA00023288"/>
    </source>
</evidence>
<evidence type="ECO:0000256" key="13">
    <source>
        <dbReference type="SAM" id="MobiDB-lite"/>
    </source>
</evidence>
<proteinExistence type="inferred from homology"/>